<evidence type="ECO:0000313" key="3">
    <source>
        <dbReference type="EMBL" id="NEN23115.1"/>
    </source>
</evidence>
<keyword evidence="2 3" id="KW-0808">Transferase</keyword>
<keyword evidence="1" id="KW-0328">Glycosyltransferase</keyword>
<sequence length="326" mass="36903">MKNILIIQTAFIGDVILATPLIEKLKRFYPESNIDFLLRKGNEGLLKGHPKLNRVLIWDKRKSKYNTLAKITAEIRKNKYDVLINLQRFASSGFLTTSSKAKIKIGFSKNPFSFAFTHKFPHVIDQKMHEVDRNLSLIEHLTDPSFQRPVLYPSTADYEKVGQYQSSPYFCLAPASVWFTKQYPEEKWVKLIDKLNPERKIFLLGAPSDIDLCASIKNKSVHDNVVILAGELTLLQSAALMEGARMNYTNDSAPMHIASAVNAPITAIYCSTIPEFGFGPLSDNSKIIETREKLECRPCGLHGKKACPEGHFKCAYTIDLNQFFEP</sequence>
<evidence type="ECO:0000256" key="1">
    <source>
        <dbReference type="ARBA" id="ARBA00022676"/>
    </source>
</evidence>
<dbReference type="SUPFAM" id="SSF53756">
    <property type="entry name" value="UDP-Glycosyltransferase/glycogen phosphorylase"/>
    <property type="match status" value="1"/>
</dbReference>
<evidence type="ECO:0000256" key="2">
    <source>
        <dbReference type="ARBA" id="ARBA00022679"/>
    </source>
</evidence>
<dbReference type="GO" id="GO:0008713">
    <property type="term" value="F:ADP-heptose-lipopolysaccharide heptosyltransferase activity"/>
    <property type="evidence" value="ECO:0007669"/>
    <property type="project" value="TreeGrafter"/>
</dbReference>
<dbReference type="Pfam" id="PF01075">
    <property type="entry name" value="Glyco_transf_9"/>
    <property type="match status" value="1"/>
</dbReference>
<dbReference type="EMBL" id="JAAGVY010000008">
    <property type="protein sequence ID" value="NEN23115.1"/>
    <property type="molecule type" value="Genomic_DNA"/>
</dbReference>
<proteinExistence type="predicted"/>
<evidence type="ECO:0000313" key="4">
    <source>
        <dbReference type="Proteomes" id="UP000486602"/>
    </source>
</evidence>
<gene>
    <name evidence="3" type="ORF">G3O08_06340</name>
</gene>
<name>A0A7K3WQX6_9FLAO</name>
<dbReference type="AlphaFoldDB" id="A0A7K3WQX6"/>
<organism evidence="3 4">
    <name type="scientific">Cryomorpha ignava</name>
    <dbReference type="NCBI Taxonomy" id="101383"/>
    <lineage>
        <taxon>Bacteria</taxon>
        <taxon>Pseudomonadati</taxon>
        <taxon>Bacteroidota</taxon>
        <taxon>Flavobacteriia</taxon>
        <taxon>Flavobacteriales</taxon>
        <taxon>Cryomorphaceae</taxon>
        <taxon>Cryomorpha</taxon>
    </lineage>
</organism>
<keyword evidence="4" id="KW-1185">Reference proteome</keyword>
<comment type="caution">
    <text evidence="3">The sequence shown here is derived from an EMBL/GenBank/DDBJ whole genome shotgun (WGS) entry which is preliminary data.</text>
</comment>
<dbReference type="InterPro" id="IPR002201">
    <property type="entry name" value="Glyco_trans_9"/>
</dbReference>
<dbReference type="GO" id="GO:0009244">
    <property type="term" value="P:lipopolysaccharide core region biosynthetic process"/>
    <property type="evidence" value="ECO:0007669"/>
    <property type="project" value="TreeGrafter"/>
</dbReference>
<protein>
    <submittedName>
        <fullName evidence="3">Glycosyltransferase family 9 protein</fullName>
    </submittedName>
</protein>
<dbReference type="Proteomes" id="UP000486602">
    <property type="component" value="Unassembled WGS sequence"/>
</dbReference>
<accession>A0A7K3WQX6</accession>
<dbReference type="InterPro" id="IPR051199">
    <property type="entry name" value="LPS_LOS_Heptosyltrfase"/>
</dbReference>
<dbReference type="PANTHER" id="PTHR30160:SF1">
    <property type="entry name" value="LIPOPOLYSACCHARIDE 1,2-N-ACETYLGLUCOSAMINETRANSFERASE-RELATED"/>
    <property type="match status" value="1"/>
</dbReference>
<dbReference type="Gene3D" id="3.40.50.2000">
    <property type="entry name" value="Glycogen Phosphorylase B"/>
    <property type="match status" value="2"/>
</dbReference>
<dbReference type="GO" id="GO:0005829">
    <property type="term" value="C:cytosol"/>
    <property type="evidence" value="ECO:0007669"/>
    <property type="project" value="TreeGrafter"/>
</dbReference>
<dbReference type="RefSeq" id="WP_163283997.1">
    <property type="nucleotide sequence ID" value="NZ_JAAGVY010000008.1"/>
</dbReference>
<dbReference type="PANTHER" id="PTHR30160">
    <property type="entry name" value="TETRAACYLDISACCHARIDE 4'-KINASE-RELATED"/>
    <property type="match status" value="1"/>
</dbReference>
<dbReference type="CDD" id="cd03789">
    <property type="entry name" value="GT9_LPS_heptosyltransferase"/>
    <property type="match status" value="1"/>
</dbReference>
<reference evidence="3 4" key="1">
    <citation type="submission" date="2020-02" db="EMBL/GenBank/DDBJ databases">
        <title>Out from the shadows clarifying the taxonomy of the family Cryomorphaceae and related taxa by utilizing the GTDB taxonomic framework.</title>
        <authorList>
            <person name="Bowman J.P."/>
        </authorList>
    </citation>
    <scope>NUCLEOTIDE SEQUENCE [LARGE SCALE GENOMIC DNA]</scope>
    <source>
        <strain evidence="3 4">QSSC 1-22</strain>
    </source>
</reference>